<dbReference type="RefSeq" id="WP_007625794.1">
    <property type="nucleotide sequence ID" value="NZ_BANX01000051.1"/>
</dbReference>
<comment type="caution">
    <text evidence="1">The sequence shown here is derived from an EMBL/GenBank/DDBJ whole genome shotgun (WGS) entry which is preliminary data.</text>
</comment>
<evidence type="ECO:0000313" key="2">
    <source>
        <dbReference type="Proteomes" id="UP000011666"/>
    </source>
</evidence>
<evidence type="ECO:0000313" key="1">
    <source>
        <dbReference type="EMBL" id="GAC71087.1"/>
    </source>
</evidence>
<accession>M0QSA1</accession>
<dbReference type="EMBL" id="BANX01000051">
    <property type="protein sequence ID" value="GAC71087.1"/>
    <property type="molecule type" value="Genomic_DNA"/>
</dbReference>
<sequence>MSDYLPQISDRLGDIAAAIREGNLAPLTERIALRESATGGDTPSVARHHLASMEQAWDEGYDEGYRTPDSEPCNPYRKLLDNRREFVREQVENGYGALVDEDGDNVLGDDNAEWFDAVLDAHDEWLALPSNPRPKPEPSQVRERAMTVVVDAEGQKIRRRRRLLASARSAFAAPNSLSVEQQEIVDQLIIELDEVTR</sequence>
<dbReference type="Proteomes" id="UP000011666">
    <property type="component" value="Unassembled WGS sequence"/>
</dbReference>
<proteinExistence type="predicted"/>
<dbReference type="OrthoDB" id="9907187at2"/>
<keyword evidence="2" id="KW-1185">Reference proteome</keyword>
<reference evidence="1 2" key="1">
    <citation type="submission" date="2013-01" db="EMBL/GenBank/DDBJ databases">
        <title>Whole genome shotgun sequence of Gordonia soli NBRC 108243.</title>
        <authorList>
            <person name="Isaki-Nakamura S."/>
            <person name="Hosoyama A."/>
            <person name="Tsuchikane K."/>
            <person name="Ando Y."/>
            <person name="Baba S."/>
            <person name="Ohji S."/>
            <person name="Hamada M."/>
            <person name="Tamura T."/>
            <person name="Yamazoe A."/>
            <person name="Yamazaki S."/>
            <person name="Fujita N."/>
        </authorList>
    </citation>
    <scope>NUCLEOTIDE SEQUENCE [LARGE SCALE GENOMIC DNA]</scope>
    <source>
        <strain evidence="1 2">NBRC 108243</strain>
    </source>
</reference>
<dbReference type="AlphaFoldDB" id="M0QSA1"/>
<gene>
    <name evidence="1" type="ORF">GS4_51_00250</name>
</gene>
<dbReference type="STRING" id="1223545.GS4_51_00250"/>
<organism evidence="1 2">
    <name type="scientific">Gordonia soli NBRC 108243</name>
    <dbReference type="NCBI Taxonomy" id="1223545"/>
    <lineage>
        <taxon>Bacteria</taxon>
        <taxon>Bacillati</taxon>
        <taxon>Actinomycetota</taxon>
        <taxon>Actinomycetes</taxon>
        <taxon>Mycobacteriales</taxon>
        <taxon>Gordoniaceae</taxon>
        <taxon>Gordonia</taxon>
    </lineage>
</organism>
<name>M0QSA1_9ACTN</name>
<protein>
    <submittedName>
        <fullName evidence="1">Uncharacterized protein</fullName>
    </submittedName>
</protein>